<protein>
    <recommendedName>
        <fullName evidence="3">tRNA threonylcarbamoyladenosine biosynthesis protein TsaE</fullName>
    </recommendedName>
    <alternativeName>
        <fullName evidence="11">t(6)A37 threonylcarbamoyladenosine biosynthesis protein TsaE</fullName>
    </alternativeName>
</protein>
<name>A0A5C4N0E1_9ACTN</name>
<comment type="caution">
    <text evidence="14">The sequence shown here is derived from an EMBL/GenBank/DDBJ whole genome shotgun (WGS) entry which is preliminary data.</text>
</comment>
<dbReference type="GO" id="GO:0002949">
    <property type="term" value="P:tRNA threonylcarbamoyladenosine modification"/>
    <property type="evidence" value="ECO:0007669"/>
    <property type="project" value="InterPro"/>
</dbReference>
<comment type="function">
    <text evidence="10">Required for the formation of a threonylcarbamoyl group on adenosine at position 37 (t(6)A37) in tRNAs that read codons beginning with adenine. Is involved in the transfer of the threonylcarbamoyl moiety of threonylcarbamoyl-AMP (TC-AMP) to the N6 group of A37, together with TsaD and TsaB. TsaE seems to play an indirect role in the t(6)A biosynthesis pathway, possibly in regulating the core enzymatic function of TsaD.</text>
</comment>
<dbReference type="GO" id="GO:0016747">
    <property type="term" value="F:acyltransferase activity, transferring groups other than amino-acyl groups"/>
    <property type="evidence" value="ECO:0007669"/>
    <property type="project" value="InterPro"/>
</dbReference>
<dbReference type="Pfam" id="PF00583">
    <property type="entry name" value="Acetyltransf_1"/>
    <property type="match status" value="1"/>
</dbReference>
<dbReference type="CDD" id="cd04301">
    <property type="entry name" value="NAT_SF"/>
    <property type="match status" value="1"/>
</dbReference>
<keyword evidence="4" id="KW-0963">Cytoplasm</keyword>
<evidence type="ECO:0000259" key="12">
    <source>
        <dbReference type="PROSITE" id="PS51186"/>
    </source>
</evidence>
<dbReference type="PROSITE" id="PS51186">
    <property type="entry name" value="GNAT"/>
    <property type="match status" value="1"/>
</dbReference>
<dbReference type="EMBL" id="VDFR01000017">
    <property type="protein sequence ID" value="TNC50342.1"/>
    <property type="molecule type" value="Genomic_DNA"/>
</dbReference>
<dbReference type="EMBL" id="VDFR01000055">
    <property type="protein sequence ID" value="TNC46536.1"/>
    <property type="molecule type" value="Genomic_DNA"/>
</dbReference>
<dbReference type="InterPro" id="IPR027417">
    <property type="entry name" value="P-loop_NTPase"/>
</dbReference>
<gene>
    <name evidence="14" type="primary">tsaE</name>
    <name evidence="14" type="ORF">FHE65_03825</name>
    <name evidence="13" type="ORF">FHE65_12335</name>
</gene>
<evidence type="ECO:0000256" key="9">
    <source>
        <dbReference type="ARBA" id="ARBA00022842"/>
    </source>
</evidence>
<dbReference type="SUPFAM" id="SSF55729">
    <property type="entry name" value="Acyl-CoA N-acyltransferases (Nat)"/>
    <property type="match status" value="1"/>
</dbReference>
<dbReference type="OrthoDB" id="9800307at2"/>
<evidence type="ECO:0000256" key="8">
    <source>
        <dbReference type="ARBA" id="ARBA00022840"/>
    </source>
</evidence>
<dbReference type="GO" id="GO:0046872">
    <property type="term" value="F:metal ion binding"/>
    <property type="evidence" value="ECO:0007669"/>
    <property type="project" value="UniProtKB-KW"/>
</dbReference>
<dbReference type="Proteomes" id="UP000306740">
    <property type="component" value="Unassembled WGS sequence"/>
</dbReference>
<evidence type="ECO:0000256" key="1">
    <source>
        <dbReference type="ARBA" id="ARBA00004496"/>
    </source>
</evidence>
<reference evidence="14 15" key="1">
    <citation type="submission" date="2019-05" db="EMBL/GenBank/DDBJ databases">
        <title>Mumia sp. nov., isolated from the intestinal contents of plateau pika (Ochotona curzoniae) in the Qinghai-Tibet plateau of China.</title>
        <authorList>
            <person name="Tian Z."/>
        </authorList>
    </citation>
    <scope>NUCLEOTIDE SEQUENCE [LARGE SCALE GENOMIC DNA]</scope>
    <source>
        <strain evidence="15">527</strain>
        <strain evidence="14">Z527</strain>
    </source>
</reference>
<dbReference type="SUPFAM" id="SSF52540">
    <property type="entry name" value="P-loop containing nucleoside triphosphate hydrolases"/>
    <property type="match status" value="1"/>
</dbReference>
<keyword evidence="8" id="KW-0067">ATP-binding</keyword>
<comment type="similarity">
    <text evidence="2">Belongs to the TsaE family.</text>
</comment>
<organism evidence="14 15">
    <name type="scientific">Mumia zhuanghuii</name>
    <dbReference type="NCBI Taxonomy" id="2585211"/>
    <lineage>
        <taxon>Bacteria</taxon>
        <taxon>Bacillati</taxon>
        <taxon>Actinomycetota</taxon>
        <taxon>Actinomycetes</taxon>
        <taxon>Propionibacteriales</taxon>
        <taxon>Nocardioidaceae</taxon>
        <taxon>Mumia</taxon>
    </lineage>
</organism>
<evidence type="ECO:0000256" key="7">
    <source>
        <dbReference type="ARBA" id="ARBA00022741"/>
    </source>
</evidence>
<dbReference type="InterPro" id="IPR016181">
    <property type="entry name" value="Acyl_CoA_acyltransferase"/>
</dbReference>
<evidence type="ECO:0000256" key="4">
    <source>
        <dbReference type="ARBA" id="ARBA00022490"/>
    </source>
</evidence>
<dbReference type="AlphaFoldDB" id="A0A5C4N0E1"/>
<evidence type="ECO:0000256" key="11">
    <source>
        <dbReference type="ARBA" id="ARBA00032441"/>
    </source>
</evidence>
<sequence>MTETVESVRAALEEAGGLLVERRGNPIGAMLYDVSRPGLLGFRRVSVDPDHQDRGVASAMVGVAEDTAEERGLDGVWLDVREELPENVTFWTRRRYFPVRRDGTTLEFGKTLWLARELLTPDDAQDFGARLATLLRPGDVIVMSGGLGAGKTTLTQGIGEGLGVRGPVTSPTFVLARTHPNLGDGPPLVHVDAYRLGGALELDDLDLDTTAEESVTVVEWGEGMAEDLSDSWLEVRLERRAATVLDPLGAEAPERDDAADHDVRLVTVKPHGARWARVPLRSTLLEADAITHSVRARGMGEASV</sequence>
<evidence type="ECO:0000313" key="14">
    <source>
        <dbReference type="EMBL" id="TNC50342.1"/>
    </source>
</evidence>
<evidence type="ECO:0000313" key="13">
    <source>
        <dbReference type="EMBL" id="TNC46536.1"/>
    </source>
</evidence>
<keyword evidence="6" id="KW-0479">Metal-binding</keyword>
<dbReference type="NCBIfam" id="TIGR00150">
    <property type="entry name" value="T6A_YjeE"/>
    <property type="match status" value="1"/>
</dbReference>
<dbReference type="Pfam" id="PF02367">
    <property type="entry name" value="TsaE"/>
    <property type="match status" value="1"/>
</dbReference>
<dbReference type="InterPro" id="IPR003442">
    <property type="entry name" value="T6A_TsaE"/>
</dbReference>
<dbReference type="PANTHER" id="PTHR33540:SF2">
    <property type="entry name" value="TRNA THREONYLCARBAMOYLADENOSINE BIOSYNTHESIS PROTEIN TSAE"/>
    <property type="match status" value="1"/>
</dbReference>
<keyword evidence="9" id="KW-0460">Magnesium</keyword>
<keyword evidence="5" id="KW-0819">tRNA processing</keyword>
<evidence type="ECO:0000256" key="2">
    <source>
        <dbReference type="ARBA" id="ARBA00007599"/>
    </source>
</evidence>
<dbReference type="GO" id="GO:0005737">
    <property type="term" value="C:cytoplasm"/>
    <property type="evidence" value="ECO:0007669"/>
    <property type="project" value="UniProtKB-SubCell"/>
</dbReference>
<evidence type="ECO:0000256" key="10">
    <source>
        <dbReference type="ARBA" id="ARBA00024908"/>
    </source>
</evidence>
<feature type="domain" description="N-acetyltransferase" evidence="12">
    <location>
        <begin position="1"/>
        <end position="113"/>
    </location>
</feature>
<accession>A0A5C4N0E1</accession>
<dbReference type="Gene3D" id="3.40.630.30">
    <property type="match status" value="1"/>
</dbReference>
<dbReference type="Gene3D" id="3.40.50.300">
    <property type="entry name" value="P-loop containing nucleotide triphosphate hydrolases"/>
    <property type="match status" value="1"/>
</dbReference>
<proteinExistence type="inferred from homology"/>
<dbReference type="GO" id="GO:0005524">
    <property type="term" value="F:ATP binding"/>
    <property type="evidence" value="ECO:0007669"/>
    <property type="project" value="UniProtKB-KW"/>
</dbReference>
<dbReference type="InterPro" id="IPR000182">
    <property type="entry name" value="GNAT_dom"/>
</dbReference>
<evidence type="ECO:0000256" key="5">
    <source>
        <dbReference type="ARBA" id="ARBA00022694"/>
    </source>
</evidence>
<keyword evidence="7" id="KW-0547">Nucleotide-binding</keyword>
<evidence type="ECO:0000256" key="6">
    <source>
        <dbReference type="ARBA" id="ARBA00022723"/>
    </source>
</evidence>
<evidence type="ECO:0000256" key="3">
    <source>
        <dbReference type="ARBA" id="ARBA00019010"/>
    </source>
</evidence>
<comment type="subcellular location">
    <subcellularLocation>
        <location evidence="1">Cytoplasm</location>
    </subcellularLocation>
</comment>
<dbReference type="PANTHER" id="PTHR33540">
    <property type="entry name" value="TRNA THREONYLCARBAMOYLADENOSINE BIOSYNTHESIS PROTEIN TSAE"/>
    <property type="match status" value="1"/>
</dbReference>
<keyword evidence="14" id="KW-0808">Transferase</keyword>
<evidence type="ECO:0000313" key="15">
    <source>
        <dbReference type="Proteomes" id="UP000306740"/>
    </source>
</evidence>